<dbReference type="Pfam" id="PF00474">
    <property type="entry name" value="SSF"/>
    <property type="match status" value="1"/>
</dbReference>
<proteinExistence type="inferred from homology"/>
<feature type="transmembrane region" description="Helical" evidence="7">
    <location>
        <begin position="212"/>
        <end position="232"/>
    </location>
</feature>
<dbReference type="InterPro" id="IPR001734">
    <property type="entry name" value="Na/solute_symporter"/>
</dbReference>
<dbReference type="AlphaFoldDB" id="A0A5C5FLH5"/>
<dbReference type="InterPro" id="IPR031155">
    <property type="entry name" value="DUR"/>
</dbReference>
<dbReference type="GO" id="GO:0015204">
    <property type="term" value="F:urea transmembrane transporter activity"/>
    <property type="evidence" value="ECO:0007669"/>
    <property type="project" value="InterPro"/>
</dbReference>
<evidence type="ECO:0000256" key="2">
    <source>
        <dbReference type="ARBA" id="ARBA00006434"/>
    </source>
</evidence>
<reference evidence="8 9" key="1">
    <citation type="submission" date="2019-03" db="EMBL/GenBank/DDBJ databases">
        <title>Rhodosporidium diobovatum UCD-FST 08-225 genome sequencing, assembly, and annotation.</title>
        <authorList>
            <person name="Fakankun I.U."/>
            <person name="Fristensky B."/>
            <person name="Levin D.B."/>
        </authorList>
    </citation>
    <scope>NUCLEOTIDE SEQUENCE [LARGE SCALE GENOMIC DNA]</scope>
    <source>
        <strain evidence="8 9">UCD-FST 08-225</strain>
    </source>
</reference>
<feature type="transmembrane region" description="Helical" evidence="7">
    <location>
        <begin position="178"/>
        <end position="200"/>
    </location>
</feature>
<evidence type="ECO:0000256" key="4">
    <source>
        <dbReference type="ARBA" id="ARBA00022989"/>
    </source>
</evidence>
<dbReference type="GO" id="GO:0005886">
    <property type="term" value="C:plasma membrane"/>
    <property type="evidence" value="ECO:0007669"/>
    <property type="project" value="TreeGrafter"/>
</dbReference>
<feature type="transmembrane region" description="Helical" evidence="7">
    <location>
        <begin position="472"/>
        <end position="496"/>
    </location>
</feature>
<name>A0A5C5FLH5_9BASI</name>
<evidence type="ECO:0000313" key="9">
    <source>
        <dbReference type="Proteomes" id="UP000311382"/>
    </source>
</evidence>
<dbReference type="InterPro" id="IPR038377">
    <property type="entry name" value="Na/Glc_symporter_sf"/>
</dbReference>
<dbReference type="PANTHER" id="PTHR46154">
    <property type="match status" value="1"/>
</dbReference>
<dbReference type="CDD" id="cd11476">
    <property type="entry name" value="SLC5sbd_DUR3"/>
    <property type="match status" value="1"/>
</dbReference>
<evidence type="ECO:0000256" key="7">
    <source>
        <dbReference type="SAM" id="Phobius"/>
    </source>
</evidence>
<evidence type="ECO:0000256" key="1">
    <source>
        <dbReference type="ARBA" id="ARBA00004141"/>
    </source>
</evidence>
<comment type="subcellular location">
    <subcellularLocation>
        <location evidence="1">Membrane</location>
        <topology evidence="1">Multi-pass membrane protein</topology>
    </subcellularLocation>
</comment>
<organism evidence="8 9">
    <name type="scientific">Rhodotorula diobovata</name>
    <dbReference type="NCBI Taxonomy" id="5288"/>
    <lineage>
        <taxon>Eukaryota</taxon>
        <taxon>Fungi</taxon>
        <taxon>Dikarya</taxon>
        <taxon>Basidiomycota</taxon>
        <taxon>Pucciniomycotina</taxon>
        <taxon>Microbotryomycetes</taxon>
        <taxon>Sporidiobolales</taxon>
        <taxon>Sporidiobolaceae</taxon>
        <taxon>Rhodotorula</taxon>
    </lineage>
</organism>
<accession>A0A5C5FLH5</accession>
<feature type="transmembrane region" description="Helical" evidence="7">
    <location>
        <begin position="443"/>
        <end position="465"/>
    </location>
</feature>
<feature type="transmembrane region" description="Helical" evidence="7">
    <location>
        <begin position="151"/>
        <end position="172"/>
    </location>
</feature>
<keyword evidence="4 7" id="KW-1133">Transmembrane helix</keyword>
<dbReference type="EMBL" id="SOZI01000188">
    <property type="protein sequence ID" value="TNY17610.1"/>
    <property type="molecule type" value="Genomic_DNA"/>
</dbReference>
<dbReference type="PANTHER" id="PTHR46154:SF2">
    <property type="entry name" value="SOLUTE SYMPORTER FAMILY TRANSPORTER (AFU_ORTHOLOGUE AFUA_6G03200)"/>
    <property type="match status" value="1"/>
</dbReference>
<protein>
    <submittedName>
        <fullName evidence="8">Solute symporter family transporter</fullName>
    </submittedName>
</protein>
<feature type="transmembrane region" description="Helical" evidence="7">
    <location>
        <begin position="508"/>
        <end position="531"/>
    </location>
</feature>
<feature type="transmembrane region" description="Helical" evidence="7">
    <location>
        <begin position="371"/>
        <end position="397"/>
    </location>
</feature>
<dbReference type="OrthoDB" id="6132759at2759"/>
<sequence>MAEPVGYPEGSREFTRLLGPGVGYGVVCGVGAFFAVTMILLTRVQAKFSRLDPGSANEFATASRSVKPGLVCCGIVSAWTWSATLLQSSASTYENGLSAAWWYGVGGESLSSRTVQIALFAAVASKVKQNAGGAVTFAEIVKARYGRACHLLFTFYSLVCAHIVTGSLILGASATFNAMTGANIIACNFLLPLGIAIYVVAGGLRATFVVDYLHTVILFVILYIFAFTMYGTSDIVGSPGKLYDLLERAGTIAPVAGNVAGSYVTMKSNAGMLFGGCTLATGFAGVVCDQGYWQRAIASRPESTTKAYMLGAISWFSIPFAFGTMMGLGCRALMTDPSFPTYPYALSPAQVSAGLVAPAAAATILGQSGAIAVLLIVFMAATSACSAELIAVSSLVVRDCIGIYKTLSGRQMVFASHCVIVGYAIWGGAWSCILHVARIDLGWLFYVQGVLLTPAVVPIAMTVVSKRQSKHAAFWGTLFGTVCGLLGWLVGCHMIYGEVNVPNLALPYSAICGSAPGLVMSSLASFIITCIKPDNYDWHATRAIALSDSSVPHEGKVVGGTSDVDVDLEKKDQSTGETMPVDLDEMPSPTVEEQAASNAPVDLVTLQRTFVRACWISGLFSFVIAIVIPFPLFFSHYIFSKRFFEAWCGVSLAWVLLAGIFCIILPVWESRREMFVLARSTLRVLSGRTEKAPVVA</sequence>
<feature type="transmembrane region" description="Helical" evidence="7">
    <location>
        <begin position="22"/>
        <end position="41"/>
    </location>
</feature>
<dbReference type="Proteomes" id="UP000311382">
    <property type="component" value="Unassembled WGS sequence"/>
</dbReference>
<dbReference type="PROSITE" id="PS50283">
    <property type="entry name" value="NA_SOLUT_SYMP_3"/>
    <property type="match status" value="1"/>
</dbReference>
<dbReference type="STRING" id="5288.A0A5C5FLH5"/>
<feature type="transmembrane region" description="Helical" evidence="7">
    <location>
        <begin position="307"/>
        <end position="330"/>
    </location>
</feature>
<comment type="caution">
    <text evidence="8">The sequence shown here is derived from an EMBL/GenBank/DDBJ whole genome shotgun (WGS) entry which is preliminary data.</text>
</comment>
<keyword evidence="5 7" id="KW-0472">Membrane</keyword>
<comment type="similarity">
    <text evidence="2 6">Belongs to the sodium:solute symporter (SSF) (TC 2.A.21) family.</text>
</comment>
<evidence type="ECO:0000313" key="8">
    <source>
        <dbReference type="EMBL" id="TNY17610.1"/>
    </source>
</evidence>
<keyword evidence="9" id="KW-1185">Reference proteome</keyword>
<keyword evidence="3 7" id="KW-0812">Transmembrane</keyword>
<evidence type="ECO:0000256" key="3">
    <source>
        <dbReference type="ARBA" id="ARBA00022692"/>
    </source>
</evidence>
<feature type="transmembrane region" description="Helical" evidence="7">
    <location>
        <begin position="418"/>
        <end position="437"/>
    </location>
</feature>
<feature type="transmembrane region" description="Helical" evidence="7">
    <location>
        <begin position="644"/>
        <end position="668"/>
    </location>
</feature>
<evidence type="ECO:0000256" key="6">
    <source>
        <dbReference type="RuleBase" id="RU362091"/>
    </source>
</evidence>
<feature type="transmembrane region" description="Helical" evidence="7">
    <location>
        <begin position="613"/>
        <end position="638"/>
    </location>
</feature>
<gene>
    <name evidence="8" type="ORF">DMC30DRAFT_369497</name>
</gene>
<feature type="transmembrane region" description="Helical" evidence="7">
    <location>
        <begin position="342"/>
        <end position="365"/>
    </location>
</feature>
<dbReference type="Gene3D" id="1.20.1730.10">
    <property type="entry name" value="Sodium/glucose cotransporter"/>
    <property type="match status" value="1"/>
</dbReference>
<evidence type="ECO:0000256" key="5">
    <source>
        <dbReference type="ARBA" id="ARBA00023136"/>
    </source>
</evidence>